<dbReference type="InterPro" id="IPR016032">
    <property type="entry name" value="Sig_transdc_resp-reg_C-effctor"/>
</dbReference>
<dbReference type="GO" id="GO:0006355">
    <property type="term" value="P:regulation of DNA-templated transcription"/>
    <property type="evidence" value="ECO:0007669"/>
    <property type="project" value="InterPro"/>
</dbReference>
<evidence type="ECO:0000259" key="2">
    <source>
        <dbReference type="PROSITE" id="PS50043"/>
    </source>
</evidence>
<name>A0A1S8DE50_9GAMM</name>
<dbReference type="Gene3D" id="3.40.50.300">
    <property type="entry name" value="P-loop containing nucleotide triphosphate hydrolases"/>
    <property type="match status" value="1"/>
</dbReference>
<dbReference type="Proteomes" id="UP000242847">
    <property type="component" value="Unassembled WGS sequence"/>
</dbReference>
<gene>
    <name evidence="3" type="ORF">BXT89_16680</name>
</gene>
<feature type="domain" description="HTH luxR-type" evidence="2">
    <location>
        <begin position="806"/>
        <end position="871"/>
    </location>
</feature>
<accession>A0A1S8DE50</accession>
<dbReference type="Pfam" id="PF00196">
    <property type="entry name" value="GerE"/>
    <property type="match status" value="1"/>
</dbReference>
<keyword evidence="4" id="KW-1185">Reference proteome</keyword>
<dbReference type="SMART" id="SM00382">
    <property type="entry name" value="AAA"/>
    <property type="match status" value="1"/>
</dbReference>
<dbReference type="InterPro" id="IPR027417">
    <property type="entry name" value="P-loop_NTPase"/>
</dbReference>
<dbReference type="STRING" id="254161.SAMN05216256_11127"/>
<dbReference type="InterPro" id="IPR000792">
    <property type="entry name" value="Tscrpt_reg_LuxR_C"/>
</dbReference>
<organism evidence="3 4">
    <name type="scientific">Halopseudomonas pachastrellae</name>
    <dbReference type="NCBI Taxonomy" id="254161"/>
    <lineage>
        <taxon>Bacteria</taxon>
        <taxon>Pseudomonadati</taxon>
        <taxon>Pseudomonadota</taxon>
        <taxon>Gammaproteobacteria</taxon>
        <taxon>Pseudomonadales</taxon>
        <taxon>Pseudomonadaceae</taxon>
        <taxon>Halopseudomonas</taxon>
    </lineage>
</organism>
<reference evidence="3 4" key="1">
    <citation type="submission" date="2017-01" db="EMBL/GenBank/DDBJ databases">
        <title>Draft genome sequence of Pseudomonas pachastrellae type strain CCUG 46540T from a deep sea.</title>
        <authorList>
            <person name="Gomila M."/>
            <person name="Mulet M."/>
            <person name="Lalucat J."/>
            <person name="Garcia-Valdes E."/>
        </authorList>
    </citation>
    <scope>NUCLEOTIDE SEQUENCE [LARGE SCALE GENOMIC DNA]</scope>
    <source>
        <strain evidence="3 4">CCUG 46540</strain>
    </source>
</reference>
<evidence type="ECO:0000256" key="1">
    <source>
        <dbReference type="SAM" id="MobiDB-lite"/>
    </source>
</evidence>
<dbReference type="AlphaFoldDB" id="A0A1S8DE50"/>
<dbReference type="EMBL" id="MUBC01000052">
    <property type="protein sequence ID" value="ONM42697.1"/>
    <property type="molecule type" value="Genomic_DNA"/>
</dbReference>
<dbReference type="InterPro" id="IPR049945">
    <property type="entry name" value="AAA_22"/>
</dbReference>
<dbReference type="PRINTS" id="PR00038">
    <property type="entry name" value="HTHLUXR"/>
</dbReference>
<sequence>MSQHRQHSEYRDAPPPDHARLRPPPLPAEPLTRSVLLDQLMQHLAQGRRLALLRSPPGYGKTTLMHACALQLQQDWLWLRCTSADNQPAQLHSQLAALLAVAQTGNPAHLETALLNQLEARQAPLVLFIDDLHLLRSNPARQLINRLLTLATPRLQIIAACQGEPQLAITQLYRDQQLLELDTADLTLDSQQIAALASTRHIALDNDSLYQLRTSTEGWISGVLLALSARARQANADDDTARYLNESVLDSLTPRLRHFLEQTSVVSAFSPALAAHLTGATQTDRTLAQLRRDGLFIEDNADPLLPLRYHPALRNACQQRLQQRAPERLRQLHLRAADWLLQHGCYGEAVYQLGRGGDYNRLLAEVEQHSFDLLREGKVDSIVDFLMDLPNRDTDHLTLAITEASTVIATNDIERARLCLARLQRLVRELPPPIPRPERVFQSMAFVRSRLAVLAGNYRHGLRLTGDSLRRWPQQTAASAVLLYNRASCLHALGELQAARRVAQDALTQLSQFAFRGYTHNLQLLLAQIDLSQGDSPGAARRLGALTERADSRSNTFYELFLNIGQAQVLQQQGAFEAARQQLAQAEATALEVSHSAALPWVLHYQACLHDAWDQSATAARLWNEALRLTSQFRLCGLYRQAAAWRVRLAVRQQDEAVIQQWLDEWRWCQQQGEANAHREELLAYAWVLQHQGRHSEAHQRAADLLNQARQQDNHWLALQAHLLGARLAQDAGHRDSLINQLEAALQLSLQHGFAQLLQHEGRSLSEALRPLLSARFRQQQGLAPLPADNPLLHPLQQLLADSQTQQLLIEPLTRREQQVLQRIARGQNNQQLAEAFSVSTSTIKTHINNLFRKLGASERQQAIQIARSLKILS</sequence>
<dbReference type="InterPro" id="IPR051015">
    <property type="entry name" value="EvgA-like"/>
</dbReference>
<dbReference type="InterPro" id="IPR036388">
    <property type="entry name" value="WH-like_DNA-bd_sf"/>
</dbReference>
<dbReference type="InterPro" id="IPR003593">
    <property type="entry name" value="AAA+_ATPase"/>
</dbReference>
<proteinExistence type="predicted"/>
<dbReference type="Gene3D" id="1.10.10.10">
    <property type="entry name" value="Winged helix-like DNA-binding domain superfamily/Winged helix DNA-binding domain"/>
    <property type="match status" value="1"/>
</dbReference>
<dbReference type="Pfam" id="PF13401">
    <property type="entry name" value="AAA_22"/>
    <property type="match status" value="1"/>
</dbReference>
<dbReference type="Pfam" id="PF25873">
    <property type="entry name" value="WHD_MalT"/>
    <property type="match status" value="1"/>
</dbReference>
<dbReference type="SUPFAM" id="SSF46894">
    <property type="entry name" value="C-terminal effector domain of the bipartite response regulators"/>
    <property type="match status" value="1"/>
</dbReference>
<dbReference type="InterPro" id="IPR059106">
    <property type="entry name" value="WHD_MalT"/>
</dbReference>
<dbReference type="SUPFAM" id="SSF52540">
    <property type="entry name" value="P-loop containing nucleoside triphosphate hydrolases"/>
    <property type="match status" value="1"/>
</dbReference>
<dbReference type="PANTHER" id="PTHR45566:SF1">
    <property type="entry name" value="HTH-TYPE TRANSCRIPTIONAL REGULATOR YHJB-RELATED"/>
    <property type="match status" value="1"/>
</dbReference>
<feature type="compositionally biased region" description="Basic and acidic residues" evidence="1">
    <location>
        <begin position="1"/>
        <end position="20"/>
    </location>
</feature>
<dbReference type="RefSeq" id="WP_083728898.1">
    <property type="nucleotide sequence ID" value="NZ_FOUD01000011.1"/>
</dbReference>
<dbReference type="Gene3D" id="1.25.40.10">
    <property type="entry name" value="Tetratricopeptide repeat domain"/>
    <property type="match status" value="1"/>
</dbReference>
<dbReference type="PANTHER" id="PTHR45566">
    <property type="entry name" value="HTH-TYPE TRANSCRIPTIONAL REGULATOR YHJB-RELATED"/>
    <property type="match status" value="1"/>
</dbReference>
<evidence type="ECO:0000313" key="3">
    <source>
        <dbReference type="EMBL" id="ONM42697.1"/>
    </source>
</evidence>
<dbReference type="GO" id="GO:0003677">
    <property type="term" value="F:DNA binding"/>
    <property type="evidence" value="ECO:0007669"/>
    <property type="project" value="InterPro"/>
</dbReference>
<dbReference type="SMART" id="SM00421">
    <property type="entry name" value="HTH_LUXR"/>
    <property type="match status" value="1"/>
</dbReference>
<dbReference type="OrthoDB" id="1806906at2"/>
<comment type="caution">
    <text evidence="3">The sequence shown here is derived from an EMBL/GenBank/DDBJ whole genome shotgun (WGS) entry which is preliminary data.</text>
</comment>
<evidence type="ECO:0000313" key="4">
    <source>
        <dbReference type="Proteomes" id="UP000242847"/>
    </source>
</evidence>
<dbReference type="CDD" id="cd06170">
    <property type="entry name" value="LuxR_C_like"/>
    <property type="match status" value="1"/>
</dbReference>
<dbReference type="SUPFAM" id="SSF48452">
    <property type="entry name" value="TPR-like"/>
    <property type="match status" value="1"/>
</dbReference>
<dbReference type="InterPro" id="IPR011990">
    <property type="entry name" value="TPR-like_helical_dom_sf"/>
</dbReference>
<dbReference type="GO" id="GO:0016887">
    <property type="term" value="F:ATP hydrolysis activity"/>
    <property type="evidence" value="ECO:0007669"/>
    <property type="project" value="InterPro"/>
</dbReference>
<protein>
    <recommendedName>
        <fullName evidence="2">HTH luxR-type domain-containing protein</fullName>
    </recommendedName>
</protein>
<feature type="region of interest" description="Disordered" evidence="1">
    <location>
        <begin position="1"/>
        <end position="28"/>
    </location>
</feature>
<dbReference type="PROSITE" id="PS50043">
    <property type="entry name" value="HTH_LUXR_2"/>
    <property type="match status" value="1"/>
</dbReference>